<reference evidence="1" key="2">
    <citation type="submission" date="2025-09" db="UniProtKB">
        <authorList>
            <consortium name="EnsemblPlants"/>
        </authorList>
    </citation>
    <scope>IDENTIFICATION</scope>
</reference>
<name>A0ACD5YC07_AVESA</name>
<dbReference type="EnsemblPlants" id="AVESA.00010b.r2.5DG0977310.1">
    <property type="protein sequence ID" value="AVESA.00010b.r2.5DG0977310.1.CDS"/>
    <property type="gene ID" value="AVESA.00010b.r2.5DG0977310"/>
</dbReference>
<protein>
    <submittedName>
        <fullName evidence="1">Uncharacterized protein</fullName>
    </submittedName>
</protein>
<proteinExistence type="predicted"/>
<evidence type="ECO:0000313" key="2">
    <source>
        <dbReference type="Proteomes" id="UP001732700"/>
    </source>
</evidence>
<reference evidence="1" key="1">
    <citation type="submission" date="2021-05" db="EMBL/GenBank/DDBJ databases">
        <authorList>
            <person name="Scholz U."/>
            <person name="Mascher M."/>
            <person name="Fiebig A."/>
        </authorList>
    </citation>
    <scope>NUCLEOTIDE SEQUENCE [LARGE SCALE GENOMIC DNA]</scope>
</reference>
<organism evidence="1 2">
    <name type="scientific">Avena sativa</name>
    <name type="common">Oat</name>
    <dbReference type="NCBI Taxonomy" id="4498"/>
    <lineage>
        <taxon>Eukaryota</taxon>
        <taxon>Viridiplantae</taxon>
        <taxon>Streptophyta</taxon>
        <taxon>Embryophyta</taxon>
        <taxon>Tracheophyta</taxon>
        <taxon>Spermatophyta</taxon>
        <taxon>Magnoliopsida</taxon>
        <taxon>Liliopsida</taxon>
        <taxon>Poales</taxon>
        <taxon>Poaceae</taxon>
        <taxon>BOP clade</taxon>
        <taxon>Pooideae</taxon>
        <taxon>Poodae</taxon>
        <taxon>Poeae</taxon>
        <taxon>Poeae Chloroplast Group 1 (Aveneae type)</taxon>
        <taxon>Aveninae</taxon>
        <taxon>Avena</taxon>
    </lineage>
</organism>
<dbReference type="Proteomes" id="UP001732700">
    <property type="component" value="Chromosome 5D"/>
</dbReference>
<keyword evidence="2" id="KW-1185">Reference proteome</keyword>
<evidence type="ECO:0000313" key="1">
    <source>
        <dbReference type="EnsemblPlants" id="AVESA.00010b.r2.5DG0977310.1.CDS"/>
    </source>
</evidence>
<sequence length="426" mass="46958">MTRGRRSTSNSDRQSVSSYSHTQSSDLLYSGPLLWLFPATCTLVCTYDNFQVTLLLDACKGYQEWSTGIVQVAFCLFIMAVKVFESLKVPTGRANFRIYRDTTVIVIISYVLLLDINLSNLWLSIFPAIAIVFIWMLCTKLCPPSEAGERADSSSGNHGPTALASKKALKETISSLKWGAWLRPLHQLMHTGLLKETMATTLSFFALLGMAQLHDSTANRFAISQFLLFLSTTLGALTNMMMRLPAGISPGIVPASELLRKAFLLIVLVTLHTVAAEGLRKDLVWICMLELFPVLLWYSVHLDRHGPIVSIHKIKPHQNSLIAYGAVVIALLAYSIEEFGLYSCTSIMMACGLSGVLTYYVVFLLHQWPGQQSAAGNNVQSEEQAASSDEAVQLLKFWANALLIVAAALLPQVCYRSAAWPARATV</sequence>
<accession>A0ACD5YC07</accession>